<dbReference type="PROSITE" id="PS01129">
    <property type="entry name" value="PSI_RLU"/>
    <property type="match status" value="1"/>
</dbReference>
<dbReference type="Proteomes" id="UP000189545">
    <property type="component" value="Chromosome"/>
</dbReference>
<keyword evidence="3" id="KW-1185">Reference proteome</keyword>
<dbReference type="Pfam" id="PF00849">
    <property type="entry name" value="PseudoU_synth_2"/>
    <property type="match status" value="1"/>
</dbReference>
<reference evidence="2 3" key="1">
    <citation type="submission" date="2016-03" db="EMBL/GenBank/DDBJ databases">
        <title>Complete genome sequence of Shewanella psychrophila WP2, a deep sea bacterium isolated from west Pacific sediment.</title>
        <authorList>
            <person name="Xu G."/>
            <person name="Jian H."/>
        </authorList>
    </citation>
    <scope>NUCLEOTIDE SEQUENCE [LARGE SCALE GENOMIC DNA]</scope>
    <source>
        <strain evidence="2 3">WP2</strain>
    </source>
</reference>
<dbReference type="SUPFAM" id="SSF55120">
    <property type="entry name" value="Pseudouridine synthase"/>
    <property type="match status" value="1"/>
</dbReference>
<dbReference type="InterPro" id="IPR006224">
    <property type="entry name" value="PsdUridine_synth_RluA-like_CS"/>
</dbReference>
<dbReference type="PANTHER" id="PTHR21600">
    <property type="entry name" value="MITOCHONDRIAL RNA PSEUDOURIDINE SYNTHASE"/>
    <property type="match status" value="1"/>
</dbReference>
<dbReference type="GO" id="GO:0000455">
    <property type="term" value="P:enzyme-directed rRNA pseudouridine synthesis"/>
    <property type="evidence" value="ECO:0007669"/>
    <property type="project" value="TreeGrafter"/>
</dbReference>
<evidence type="ECO:0000313" key="2">
    <source>
        <dbReference type="EMBL" id="AQS36073.1"/>
    </source>
</evidence>
<dbReference type="EC" id="5.4.99.28" evidence="2"/>
<dbReference type="InterPro" id="IPR050188">
    <property type="entry name" value="RluA_PseudoU_synthase"/>
</dbReference>
<name>A0A1S6HKN2_9GAMM</name>
<proteinExistence type="predicted"/>
<feature type="domain" description="Pseudouridine synthase RsuA/RluA-like" evidence="1">
    <location>
        <begin position="25"/>
        <end position="189"/>
    </location>
</feature>
<dbReference type="InterPro" id="IPR006145">
    <property type="entry name" value="PsdUridine_synth_RsuA/RluA"/>
</dbReference>
<protein>
    <submittedName>
        <fullName evidence="2">23S RNA-specific pseudouridylate synthase</fullName>
        <ecNumber evidence="2">5.4.99.28</ecNumber>
        <ecNumber evidence="2">5.4.99.29</ecNumber>
    </submittedName>
</protein>
<keyword evidence="2" id="KW-0413">Isomerase</keyword>
<dbReference type="GO" id="GO:0003723">
    <property type="term" value="F:RNA binding"/>
    <property type="evidence" value="ECO:0007669"/>
    <property type="project" value="InterPro"/>
</dbReference>
<accession>A0A1S6HKN2</accession>
<evidence type="ECO:0000259" key="1">
    <source>
        <dbReference type="Pfam" id="PF00849"/>
    </source>
</evidence>
<organism evidence="2 3">
    <name type="scientific">Shewanella psychrophila</name>
    <dbReference type="NCBI Taxonomy" id="225848"/>
    <lineage>
        <taxon>Bacteria</taxon>
        <taxon>Pseudomonadati</taxon>
        <taxon>Pseudomonadota</taxon>
        <taxon>Gammaproteobacteria</taxon>
        <taxon>Alteromonadales</taxon>
        <taxon>Shewanellaceae</taxon>
        <taxon>Shewanella</taxon>
    </lineage>
</organism>
<dbReference type="Gene3D" id="3.30.2350.10">
    <property type="entry name" value="Pseudouridine synthase"/>
    <property type="match status" value="1"/>
</dbReference>
<dbReference type="AlphaFoldDB" id="A0A1S6HKN2"/>
<dbReference type="STRING" id="225848.Sps_00881"/>
<dbReference type="OrthoDB" id="9785808at2"/>
<dbReference type="EC" id="5.4.99.29" evidence="2"/>
<dbReference type="GO" id="GO:0160142">
    <property type="term" value="F:23S rRNA pseudouridine(746) synthase activity"/>
    <property type="evidence" value="ECO:0007669"/>
    <property type="project" value="UniProtKB-EC"/>
</dbReference>
<gene>
    <name evidence="2" type="ORF">Sps_00881</name>
</gene>
<dbReference type="InterPro" id="IPR020103">
    <property type="entry name" value="PsdUridine_synth_cat_dom_sf"/>
</dbReference>
<dbReference type="EMBL" id="CP014782">
    <property type="protein sequence ID" value="AQS36073.1"/>
    <property type="molecule type" value="Genomic_DNA"/>
</dbReference>
<dbReference type="KEGG" id="spsw:Sps_00881"/>
<dbReference type="RefSeq" id="WP_077751409.1">
    <property type="nucleotide sequence ID" value="NZ_CP014782.1"/>
</dbReference>
<dbReference type="GO" id="GO:0160151">
    <property type="term" value="F:tRNA pseudouridine(32) synthase activity"/>
    <property type="evidence" value="ECO:0007669"/>
    <property type="project" value="UniProtKB-EC"/>
</dbReference>
<dbReference type="CDD" id="cd02869">
    <property type="entry name" value="PseudoU_synth_RluA_like"/>
    <property type="match status" value="1"/>
</dbReference>
<evidence type="ECO:0000313" key="3">
    <source>
        <dbReference type="Proteomes" id="UP000189545"/>
    </source>
</evidence>
<dbReference type="PANTHER" id="PTHR21600:SF89">
    <property type="entry name" value="RIBOSOMAL LARGE SUBUNIT PSEUDOURIDINE SYNTHASE A"/>
    <property type="match status" value="1"/>
</dbReference>
<sequence length="238" mass="26868">MQPQADPFIVPKCLDEINILFRDEHILVINKPSGLLSLSGKHPLNIDSVHYRLVQDFPTCTLIHRLDFGTSGIMLLAMNKQINALLCKQFSDRRVSKRYTAILHGNLEPDSDLIDCGIAKDIDNFPLMKLCKATGKPAQSQFQVLSRFTQSHGDNFFLDDGRAGHRQVTRVEFEPVTGRTHQLRLHSQHIGHPILGCDLYATDEAYFMSSRLMLHASQLCFEHPVSGVPMTIECKSPF</sequence>